<reference evidence="5" key="1">
    <citation type="submission" date="2021-02" db="EMBL/GenBank/DDBJ databases">
        <authorList>
            <person name="Dougan E. K."/>
            <person name="Rhodes N."/>
            <person name="Thang M."/>
            <person name="Chan C."/>
        </authorList>
    </citation>
    <scope>NUCLEOTIDE SEQUENCE</scope>
</reference>
<evidence type="ECO:0000259" key="4">
    <source>
        <dbReference type="Pfam" id="PF02338"/>
    </source>
</evidence>
<dbReference type="Proteomes" id="UP000654075">
    <property type="component" value="Unassembled WGS sequence"/>
</dbReference>
<feature type="compositionally biased region" description="Acidic residues" evidence="3">
    <location>
        <begin position="106"/>
        <end position="128"/>
    </location>
</feature>
<evidence type="ECO:0000256" key="3">
    <source>
        <dbReference type="SAM" id="MobiDB-lite"/>
    </source>
</evidence>
<feature type="compositionally biased region" description="Basic and acidic residues" evidence="3">
    <location>
        <begin position="139"/>
        <end position="154"/>
    </location>
</feature>
<evidence type="ECO:0000313" key="5">
    <source>
        <dbReference type="EMBL" id="CAE8625790.1"/>
    </source>
</evidence>
<evidence type="ECO:0000313" key="6">
    <source>
        <dbReference type="Proteomes" id="UP000654075"/>
    </source>
</evidence>
<dbReference type="Pfam" id="PF02338">
    <property type="entry name" value="OTU"/>
    <property type="match status" value="1"/>
</dbReference>
<sequence>MDPSEKLEAEMSMLPLDHEAMSLLRRLRPKEALECLQQVGVQGISANVSSYIKIKVKQKLGEPDSEDEKPQKMPTPVPARAPPPMQPPSAPPPAPAAQAPSAPIQEPEDDSEDSDDEDFDLLPEDAEPLLDSGFNEPEPSEKQEEALSKWKQEAAEALESGDARTALDRYTEAIQGGGASALMLAKRGELLLKQKRPLAAIKDCSAALALNEDMGKAYRIRGIANRKLGRYADAKKDLVLAQKLDFDEGISAIEKFVTEKVRLAEKKESKKRLRLPGQIDRCWKYLASERAYFEQFVAEPFEQFLGRIQRQGEWGDDVEIEALSEIYDCRVEIYASYSDSLMRTFHEACDAKWPQPIRLQYEGHAHYNSLAPKSGLMPISKRFPGEIEDAAIRRSRSRNAVSESISAYLRWVCKEDHFEAGLRREGAGEADAKLTEQEVVDESVRLSRLEFMHKSEEEMDKTLANSRAEWEKSERKRMDEEVVDAILQQSVLEEEQKQLMIAMKESKDDVIHNKPEFAALYGMVANGAVVPSASSSSGNEQDLRDSREFQYPESVYGVMSMGFPLEKCIQAYHLVGDNPEGILQYCCQTIGR</sequence>
<dbReference type="PANTHER" id="PTHR45883:SF2">
    <property type="entry name" value="HSC70-INTERACTING PROTEIN"/>
    <property type="match status" value="1"/>
</dbReference>
<gene>
    <name evidence="5" type="ORF">PGLA1383_LOCUS42771</name>
</gene>
<keyword evidence="6" id="KW-1185">Reference proteome</keyword>
<keyword evidence="2" id="KW-0802">TPR repeat</keyword>
<dbReference type="SUPFAM" id="SSF48452">
    <property type="entry name" value="TPR-like"/>
    <property type="match status" value="1"/>
</dbReference>
<protein>
    <recommendedName>
        <fullName evidence="4">OTU domain-containing protein</fullName>
    </recommendedName>
</protein>
<comment type="caution">
    <text evidence="5">The sequence shown here is derived from an EMBL/GenBank/DDBJ whole genome shotgun (WGS) entry which is preliminary data.</text>
</comment>
<organism evidence="5 6">
    <name type="scientific">Polarella glacialis</name>
    <name type="common">Dinoflagellate</name>
    <dbReference type="NCBI Taxonomy" id="89957"/>
    <lineage>
        <taxon>Eukaryota</taxon>
        <taxon>Sar</taxon>
        <taxon>Alveolata</taxon>
        <taxon>Dinophyceae</taxon>
        <taxon>Suessiales</taxon>
        <taxon>Suessiaceae</taxon>
        <taxon>Polarella</taxon>
    </lineage>
</organism>
<feature type="compositionally biased region" description="Pro residues" evidence="3">
    <location>
        <begin position="73"/>
        <end position="95"/>
    </location>
</feature>
<dbReference type="Gene3D" id="3.90.70.80">
    <property type="match status" value="1"/>
</dbReference>
<dbReference type="AlphaFoldDB" id="A0A813GSB4"/>
<evidence type="ECO:0000256" key="1">
    <source>
        <dbReference type="ARBA" id="ARBA00022737"/>
    </source>
</evidence>
<name>A0A813GSB4_POLGL</name>
<dbReference type="OrthoDB" id="533763at2759"/>
<dbReference type="GO" id="GO:0030544">
    <property type="term" value="F:Hsp70 protein binding"/>
    <property type="evidence" value="ECO:0007669"/>
    <property type="project" value="TreeGrafter"/>
</dbReference>
<dbReference type="EMBL" id="CAJNNV010028796">
    <property type="protein sequence ID" value="CAE8625790.1"/>
    <property type="molecule type" value="Genomic_DNA"/>
</dbReference>
<dbReference type="InterPro" id="IPR003323">
    <property type="entry name" value="OTU_dom"/>
</dbReference>
<dbReference type="SMART" id="SM00028">
    <property type="entry name" value="TPR"/>
    <property type="match status" value="2"/>
</dbReference>
<proteinExistence type="predicted"/>
<keyword evidence="1" id="KW-0677">Repeat</keyword>
<dbReference type="InterPro" id="IPR038765">
    <property type="entry name" value="Papain-like_cys_pep_sf"/>
</dbReference>
<feature type="domain" description="OTU" evidence="4">
    <location>
        <begin position="280"/>
        <end position="368"/>
    </location>
</feature>
<evidence type="ECO:0000256" key="2">
    <source>
        <dbReference type="ARBA" id="ARBA00022803"/>
    </source>
</evidence>
<dbReference type="SUPFAM" id="SSF54001">
    <property type="entry name" value="Cysteine proteinases"/>
    <property type="match status" value="1"/>
</dbReference>
<dbReference type="Gene3D" id="1.25.40.10">
    <property type="entry name" value="Tetratricopeptide repeat domain"/>
    <property type="match status" value="1"/>
</dbReference>
<dbReference type="PANTHER" id="PTHR45883">
    <property type="entry name" value="HSC70-INTERACTING PROTEIN"/>
    <property type="match status" value="1"/>
</dbReference>
<feature type="region of interest" description="Disordered" evidence="3">
    <location>
        <begin position="58"/>
        <end position="156"/>
    </location>
</feature>
<accession>A0A813GSB4</accession>
<dbReference type="InterPro" id="IPR011990">
    <property type="entry name" value="TPR-like_helical_dom_sf"/>
</dbReference>
<dbReference type="InterPro" id="IPR019734">
    <property type="entry name" value="TPR_rpt"/>
</dbReference>